<proteinExistence type="predicted"/>
<evidence type="ECO:0000313" key="4">
    <source>
        <dbReference type="Proteomes" id="UP000334340"/>
    </source>
</evidence>
<organism evidence="3 4">
    <name type="scientific">Candidatus Methylomirabilis lanthanidiphila</name>
    <dbReference type="NCBI Taxonomy" id="2211376"/>
    <lineage>
        <taxon>Bacteria</taxon>
        <taxon>Candidatus Methylomirabilota</taxon>
        <taxon>Candidatus Methylomirabilia</taxon>
        <taxon>Candidatus Methylomirabilales</taxon>
        <taxon>Candidatus Methylomirabilaceae</taxon>
        <taxon>Candidatus Methylomirabilis</taxon>
    </lineage>
</organism>
<keyword evidence="1" id="KW-0597">Phosphoprotein</keyword>
<gene>
    <name evidence="3" type="ORF">MELA_02941</name>
</gene>
<name>A0A564ZNV9_9BACT</name>
<accession>A0A564ZNV9</accession>
<dbReference type="EMBL" id="CABIKM010000064">
    <property type="protein sequence ID" value="VUZ86537.1"/>
    <property type="molecule type" value="Genomic_DNA"/>
</dbReference>
<dbReference type="PROSITE" id="PS50110">
    <property type="entry name" value="RESPONSE_REGULATORY"/>
    <property type="match status" value="1"/>
</dbReference>
<dbReference type="AlphaFoldDB" id="A0A564ZNV9"/>
<sequence>MTIHVIVCSNRSELVNAASRVFDGAGFRLTICECGLQALAAAEVVDADLLILDLETSGLDCLLMLAAIKELAPKLPIVAVSTRPQIDARVVSHKGVSYVTLPSTSAGTMEEVLAGLAQTEWTRCVSESTSTS</sequence>
<feature type="domain" description="Response regulatory" evidence="2">
    <location>
        <begin position="4"/>
        <end position="116"/>
    </location>
</feature>
<dbReference type="Gene3D" id="3.40.50.2300">
    <property type="match status" value="1"/>
</dbReference>
<protein>
    <submittedName>
        <fullName evidence="3">Acetoacetate metabolism regulatory protein AtoC</fullName>
    </submittedName>
</protein>
<evidence type="ECO:0000256" key="1">
    <source>
        <dbReference type="PROSITE-ProRule" id="PRU00169"/>
    </source>
</evidence>
<reference evidence="3 4" key="1">
    <citation type="submission" date="2019-07" db="EMBL/GenBank/DDBJ databases">
        <authorList>
            <person name="Cremers G."/>
        </authorList>
    </citation>
    <scope>NUCLEOTIDE SEQUENCE [LARGE SCALE GENOMIC DNA]</scope>
</reference>
<keyword evidence="4" id="KW-1185">Reference proteome</keyword>
<dbReference type="GO" id="GO:0000160">
    <property type="term" value="P:phosphorelay signal transduction system"/>
    <property type="evidence" value="ECO:0007669"/>
    <property type="project" value="InterPro"/>
</dbReference>
<dbReference type="CDD" id="cd00156">
    <property type="entry name" value="REC"/>
    <property type="match status" value="1"/>
</dbReference>
<dbReference type="Proteomes" id="UP000334340">
    <property type="component" value="Unassembled WGS sequence"/>
</dbReference>
<feature type="modified residue" description="4-aspartylphosphate" evidence="1">
    <location>
        <position position="53"/>
    </location>
</feature>
<dbReference type="InterPro" id="IPR011006">
    <property type="entry name" value="CheY-like_superfamily"/>
</dbReference>
<dbReference type="InterPro" id="IPR001789">
    <property type="entry name" value="Sig_transdc_resp-reg_receiver"/>
</dbReference>
<evidence type="ECO:0000313" key="3">
    <source>
        <dbReference type="EMBL" id="VUZ86537.1"/>
    </source>
</evidence>
<evidence type="ECO:0000259" key="2">
    <source>
        <dbReference type="PROSITE" id="PS50110"/>
    </source>
</evidence>
<dbReference type="SUPFAM" id="SSF52172">
    <property type="entry name" value="CheY-like"/>
    <property type="match status" value="1"/>
</dbReference>
<dbReference type="Pfam" id="PF00072">
    <property type="entry name" value="Response_reg"/>
    <property type="match status" value="1"/>
</dbReference>